<dbReference type="Pfam" id="PF01237">
    <property type="entry name" value="Oxysterol_BP"/>
    <property type="match status" value="1"/>
</dbReference>
<dbReference type="GO" id="GO:0005829">
    <property type="term" value="C:cytosol"/>
    <property type="evidence" value="ECO:0007669"/>
    <property type="project" value="TreeGrafter"/>
</dbReference>
<dbReference type="FunFam" id="2.40.160.120:FF:000011">
    <property type="entry name" value="Oxysterol-binding protein-related protein 4C"/>
    <property type="match status" value="1"/>
</dbReference>
<comment type="caution">
    <text evidence="5">The sequence shown here is derived from an EMBL/GenBank/DDBJ whole genome shotgun (WGS) entry which is preliminary data.</text>
</comment>
<keyword evidence="6" id="KW-1185">Reference proteome</keyword>
<dbReference type="OrthoDB" id="14833at2759"/>
<keyword evidence="3" id="KW-0445">Lipid transport</keyword>
<comment type="function">
    <text evidence="1">May be involved in the transport of sterols.</text>
</comment>
<dbReference type="InterPro" id="IPR000648">
    <property type="entry name" value="Oxysterol-bd"/>
</dbReference>
<keyword evidence="3" id="KW-0813">Transport</keyword>
<evidence type="ECO:0000313" key="5">
    <source>
        <dbReference type="EMBL" id="KAJ0965579.1"/>
    </source>
</evidence>
<dbReference type="GO" id="GO:0032934">
    <property type="term" value="F:sterol binding"/>
    <property type="evidence" value="ECO:0007669"/>
    <property type="project" value="TreeGrafter"/>
</dbReference>
<reference evidence="5" key="2">
    <citation type="journal article" date="2022" name="Hortic Res">
        <title>The genome of Dioscorea zingiberensis sheds light on the biosynthesis, origin and evolution of the medicinally important diosgenin saponins.</title>
        <authorList>
            <person name="Li Y."/>
            <person name="Tan C."/>
            <person name="Li Z."/>
            <person name="Guo J."/>
            <person name="Li S."/>
            <person name="Chen X."/>
            <person name="Wang C."/>
            <person name="Dai X."/>
            <person name="Yang H."/>
            <person name="Song W."/>
            <person name="Hou L."/>
            <person name="Xu J."/>
            <person name="Tong Z."/>
            <person name="Xu A."/>
            <person name="Yuan X."/>
            <person name="Wang W."/>
            <person name="Yang Q."/>
            <person name="Chen L."/>
            <person name="Sun Z."/>
            <person name="Wang K."/>
            <person name="Pan B."/>
            <person name="Chen J."/>
            <person name="Bao Y."/>
            <person name="Liu F."/>
            <person name="Qi X."/>
            <person name="Gang D.R."/>
            <person name="Wen J."/>
            <person name="Li J."/>
        </authorList>
    </citation>
    <scope>NUCLEOTIDE SEQUENCE</scope>
    <source>
        <strain evidence="5">Dzin_1.0</strain>
    </source>
</reference>
<evidence type="ECO:0000256" key="1">
    <source>
        <dbReference type="ARBA" id="ARBA00003361"/>
    </source>
</evidence>
<accession>A0A9D5C3U2</accession>
<reference evidence="5" key="1">
    <citation type="submission" date="2021-03" db="EMBL/GenBank/DDBJ databases">
        <authorList>
            <person name="Li Z."/>
            <person name="Yang C."/>
        </authorList>
    </citation>
    <scope>NUCLEOTIDE SEQUENCE</scope>
    <source>
        <strain evidence="5">Dzin_1.0</strain>
        <tissue evidence="5">Leaf</tissue>
    </source>
</reference>
<dbReference type="AlphaFoldDB" id="A0A9D5C3U2"/>
<dbReference type="PANTHER" id="PTHR10972:SF102">
    <property type="entry name" value="OXYSTEROL-BINDING PROTEIN"/>
    <property type="match status" value="1"/>
</dbReference>
<dbReference type="GO" id="GO:0016020">
    <property type="term" value="C:membrane"/>
    <property type="evidence" value="ECO:0007669"/>
    <property type="project" value="TreeGrafter"/>
</dbReference>
<dbReference type="Proteomes" id="UP001085076">
    <property type="component" value="Miscellaneous, Linkage group lg08"/>
</dbReference>
<dbReference type="PANTHER" id="PTHR10972">
    <property type="entry name" value="OXYSTEROL-BINDING PROTEIN-RELATED"/>
    <property type="match status" value="1"/>
</dbReference>
<dbReference type="PROSITE" id="PS01013">
    <property type="entry name" value="OSBP"/>
    <property type="match status" value="1"/>
</dbReference>
<dbReference type="InterPro" id="IPR037239">
    <property type="entry name" value="OSBP_sf"/>
</dbReference>
<organism evidence="5 6">
    <name type="scientific">Dioscorea zingiberensis</name>
    <dbReference type="NCBI Taxonomy" id="325984"/>
    <lineage>
        <taxon>Eukaryota</taxon>
        <taxon>Viridiplantae</taxon>
        <taxon>Streptophyta</taxon>
        <taxon>Embryophyta</taxon>
        <taxon>Tracheophyta</taxon>
        <taxon>Spermatophyta</taxon>
        <taxon>Magnoliopsida</taxon>
        <taxon>Liliopsida</taxon>
        <taxon>Dioscoreales</taxon>
        <taxon>Dioscoreaceae</taxon>
        <taxon>Dioscorea</taxon>
    </lineage>
</organism>
<dbReference type="FunFam" id="3.30.70.3490:FF:000007">
    <property type="entry name" value="Oxysterol-binding protein-related protein 4B"/>
    <property type="match status" value="1"/>
</dbReference>
<name>A0A9D5C3U2_9LILI</name>
<dbReference type="EMBL" id="JAGGNH010000008">
    <property type="protein sequence ID" value="KAJ0965579.1"/>
    <property type="molecule type" value="Genomic_DNA"/>
</dbReference>
<proteinExistence type="inferred from homology"/>
<evidence type="ECO:0000256" key="3">
    <source>
        <dbReference type="ARBA" id="ARBA00023055"/>
    </source>
</evidence>
<dbReference type="InterPro" id="IPR018494">
    <property type="entry name" value="Oxysterol-bd_CS"/>
</dbReference>
<dbReference type="SUPFAM" id="SSF144000">
    <property type="entry name" value="Oxysterol-binding protein-like"/>
    <property type="match status" value="1"/>
</dbReference>
<dbReference type="Gene3D" id="3.30.70.3490">
    <property type="match status" value="1"/>
</dbReference>
<dbReference type="GO" id="GO:0006869">
    <property type="term" value="P:lipid transport"/>
    <property type="evidence" value="ECO:0007669"/>
    <property type="project" value="UniProtKB-KW"/>
</dbReference>
<evidence type="ECO:0000313" key="6">
    <source>
        <dbReference type="Proteomes" id="UP001085076"/>
    </source>
</evidence>
<evidence type="ECO:0000256" key="2">
    <source>
        <dbReference type="ARBA" id="ARBA00008842"/>
    </source>
</evidence>
<comment type="similarity">
    <text evidence="2 4">Belongs to the OSBP family.</text>
</comment>
<evidence type="ECO:0000256" key="4">
    <source>
        <dbReference type="RuleBase" id="RU003844"/>
    </source>
</evidence>
<evidence type="ECO:0008006" key="7">
    <source>
        <dbReference type="Google" id="ProtNLM"/>
    </source>
</evidence>
<dbReference type="Gene3D" id="2.40.160.120">
    <property type="match status" value="1"/>
</dbReference>
<sequence>MLSSQRIGLTVAQVCEEMTVVLTPPLALEGGLAAEHRAPNLLQRILSLFRNIRPGSDLTNLQLPPLFNMPKSQLQLYGEMIYCINEDYLSRCAEGSSSIERFTAVVAWSLSMTRPAIFGVAPYNPVLGETHHVSRGNLNVLLEQVSHHPPVTALHATDEKNDIELIWCQHPVPKFYGTAVEAAIYGKKQLKLLKFGENYEMDSPKLLIRILPIPGVEWVGNVRIQCKESGLEADICYHKTHSFLGFGGNSRSVKGKIYSKSETIFEINGHWDGTVALKDVHTGQSQIIYYAKEAIGKLATPSVKDPKGLRASESTIVWGKVSRAILDKDWEKAREEKRSIEERERMLKRERNSNGEVWVPKHFNLTHSKECGWECSPIERTVPEAPIIVPCPKENKELLIQ</sequence>
<protein>
    <recommendedName>
        <fullName evidence="7">Oxysterol-binding protein</fullName>
    </recommendedName>
</protein>
<gene>
    <name evidence="5" type="ORF">J5N97_026717</name>
</gene>